<proteinExistence type="predicted"/>
<keyword evidence="1" id="KW-0408">Iron</keyword>
<evidence type="ECO:0000259" key="3">
    <source>
        <dbReference type="Pfam" id="PF00111"/>
    </source>
</evidence>
<dbReference type="OrthoDB" id="43540at2759"/>
<dbReference type="AlphaFoldDB" id="K0S2B7"/>
<organism evidence="4 5">
    <name type="scientific">Thalassiosira oceanica</name>
    <name type="common">Marine diatom</name>
    <dbReference type="NCBI Taxonomy" id="159749"/>
    <lineage>
        <taxon>Eukaryota</taxon>
        <taxon>Sar</taxon>
        <taxon>Stramenopiles</taxon>
        <taxon>Ochrophyta</taxon>
        <taxon>Bacillariophyta</taxon>
        <taxon>Coscinodiscophyceae</taxon>
        <taxon>Thalassiosirophycidae</taxon>
        <taxon>Thalassiosirales</taxon>
        <taxon>Thalassiosiraceae</taxon>
        <taxon>Thalassiosira</taxon>
    </lineage>
</organism>
<dbReference type="GO" id="GO:0051537">
    <property type="term" value="F:2 iron, 2 sulfur cluster binding"/>
    <property type="evidence" value="ECO:0007669"/>
    <property type="project" value="UniProtKB-KW"/>
</dbReference>
<dbReference type="InterPro" id="IPR006058">
    <property type="entry name" value="2Fe2S_fd_BS"/>
</dbReference>
<keyword evidence="1" id="KW-0001">2Fe-2S</keyword>
<dbReference type="Pfam" id="PF00111">
    <property type="entry name" value="Fer2"/>
    <property type="match status" value="1"/>
</dbReference>
<feature type="domain" description="2Fe-2S ferredoxin-type" evidence="3">
    <location>
        <begin position="52"/>
        <end position="104"/>
    </location>
</feature>
<dbReference type="EMBL" id="AGNL01023897">
    <property type="protein sequence ID" value="EJK58969.1"/>
    <property type="molecule type" value="Genomic_DNA"/>
</dbReference>
<dbReference type="OMA" id="KGECGTC"/>
<dbReference type="InterPro" id="IPR012675">
    <property type="entry name" value="Beta-grasp_dom_sf"/>
</dbReference>
<dbReference type="InterPro" id="IPR001041">
    <property type="entry name" value="2Fe-2S_ferredoxin-type"/>
</dbReference>
<dbReference type="SUPFAM" id="SSF54292">
    <property type="entry name" value="2Fe-2S ferredoxin-like"/>
    <property type="match status" value="1"/>
</dbReference>
<keyword evidence="1" id="KW-0479">Metal-binding</keyword>
<evidence type="ECO:0000313" key="4">
    <source>
        <dbReference type="EMBL" id="EJK58969.1"/>
    </source>
</evidence>
<keyword evidence="5" id="KW-1185">Reference proteome</keyword>
<evidence type="ECO:0000256" key="2">
    <source>
        <dbReference type="ARBA" id="ARBA00023014"/>
    </source>
</evidence>
<dbReference type="InterPro" id="IPR036010">
    <property type="entry name" value="2Fe-2S_ferredoxin-like_sf"/>
</dbReference>
<dbReference type="PROSITE" id="PS00197">
    <property type="entry name" value="2FE2S_FER_1"/>
    <property type="match status" value="1"/>
</dbReference>
<dbReference type="Proteomes" id="UP000266841">
    <property type="component" value="Unassembled WGS sequence"/>
</dbReference>
<protein>
    <recommendedName>
        <fullName evidence="3">2Fe-2S ferredoxin-type domain-containing protein</fullName>
    </recommendedName>
</protein>
<gene>
    <name evidence="4" type="ORF">THAOC_20868</name>
</gene>
<comment type="caution">
    <text evidence="4">The sequence shown here is derived from an EMBL/GenBank/DDBJ whole genome shotgun (WGS) entry which is preliminary data.</text>
</comment>
<keyword evidence="2" id="KW-0411">Iron-sulfur</keyword>
<sequence>MSAVPIGKKEGYVPKWKKKSTLADEAAKMSSQEKGLSGAVPITFQQGKGDDAKLVETSAMPGQPLKLVASQAGQFINYGCGKGECGTCESLCNGKYLRPCVDTVPSDLPLDPATGQYEPMVIQVKATKAKVVSSGKFFSFKSFILGFWNNLLGMFGFVRDRRKARKNWQERVENEDAVKRLAAEKKMKRLASMGASA</sequence>
<reference evidence="4 5" key="1">
    <citation type="journal article" date="2012" name="Genome Biol.">
        <title>Genome and low-iron response of an oceanic diatom adapted to chronic iron limitation.</title>
        <authorList>
            <person name="Lommer M."/>
            <person name="Specht M."/>
            <person name="Roy A.S."/>
            <person name="Kraemer L."/>
            <person name="Andreson R."/>
            <person name="Gutowska M.A."/>
            <person name="Wolf J."/>
            <person name="Bergner S.V."/>
            <person name="Schilhabel M.B."/>
            <person name="Klostermeier U.C."/>
            <person name="Beiko R.G."/>
            <person name="Rosenstiel P."/>
            <person name="Hippler M."/>
            <person name="Laroche J."/>
        </authorList>
    </citation>
    <scope>NUCLEOTIDE SEQUENCE [LARGE SCALE GENOMIC DNA]</scope>
    <source>
        <strain evidence="4 5">CCMP1005</strain>
    </source>
</reference>
<accession>K0S2B7</accession>
<dbReference type="eggNOG" id="ENOG502SPN3">
    <property type="taxonomic scope" value="Eukaryota"/>
</dbReference>
<evidence type="ECO:0000256" key="1">
    <source>
        <dbReference type="ARBA" id="ARBA00022714"/>
    </source>
</evidence>
<dbReference type="Gene3D" id="3.10.20.30">
    <property type="match status" value="1"/>
</dbReference>
<evidence type="ECO:0000313" key="5">
    <source>
        <dbReference type="Proteomes" id="UP000266841"/>
    </source>
</evidence>
<name>K0S2B7_THAOC</name>